<dbReference type="OrthoDB" id="9771118at2"/>
<dbReference type="PANTHER" id="PTHR37951:SF1">
    <property type="entry name" value="TYPE VI SECRETION SYSTEM COMPONENT TSSA1"/>
    <property type="match status" value="1"/>
</dbReference>
<feature type="region of interest" description="Disordered" evidence="1">
    <location>
        <begin position="253"/>
        <end position="272"/>
    </location>
</feature>
<feature type="domain" description="ImpA N-terminal" evidence="2">
    <location>
        <begin position="7"/>
        <end position="130"/>
    </location>
</feature>
<accession>A0A2M8ITV6</accession>
<name>A0A2M8ITV6_9RHOB</name>
<dbReference type="EMBL" id="PGTB01000272">
    <property type="protein sequence ID" value="PJE33958.1"/>
    <property type="molecule type" value="Genomic_DNA"/>
</dbReference>
<dbReference type="Pfam" id="PF06812">
    <property type="entry name" value="ImpA_N"/>
    <property type="match status" value="1"/>
</dbReference>
<comment type="caution">
    <text evidence="3">The sequence shown here is derived from an EMBL/GenBank/DDBJ whole genome shotgun (WGS) entry which is preliminary data.</text>
</comment>
<dbReference type="InterPro" id="IPR010657">
    <property type="entry name" value="ImpA_N"/>
</dbReference>
<organism evidence="3 4">
    <name type="scientific">Pseudooceanicola lipolyticus</name>
    <dbReference type="NCBI Taxonomy" id="2029104"/>
    <lineage>
        <taxon>Bacteria</taxon>
        <taxon>Pseudomonadati</taxon>
        <taxon>Pseudomonadota</taxon>
        <taxon>Alphaproteobacteria</taxon>
        <taxon>Rhodobacterales</taxon>
        <taxon>Paracoccaceae</taxon>
        <taxon>Pseudooceanicola</taxon>
    </lineage>
</organism>
<keyword evidence="4" id="KW-1185">Reference proteome</keyword>
<evidence type="ECO:0000256" key="1">
    <source>
        <dbReference type="SAM" id="MobiDB-lite"/>
    </source>
</evidence>
<proteinExistence type="predicted"/>
<evidence type="ECO:0000313" key="4">
    <source>
        <dbReference type="Proteomes" id="UP000231553"/>
    </source>
</evidence>
<feature type="region of interest" description="Disordered" evidence="1">
    <location>
        <begin position="1"/>
        <end position="20"/>
    </location>
</feature>
<dbReference type="PANTHER" id="PTHR37951">
    <property type="entry name" value="CYTOPLASMIC PROTEIN-RELATED"/>
    <property type="match status" value="1"/>
</dbReference>
<dbReference type="AlphaFoldDB" id="A0A2M8ITV6"/>
<evidence type="ECO:0000259" key="2">
    <source>
        <dbReference type="Pfam" id="PF06812"/>
    </source>
</evidence>
<protein>
    <submittedName>
        <fullName evidence="3">Type VI secretion system protein TssA</fullName>
    </submittedName>
</protein>
<dbReference type="InterPro" id="IPR017740">
    <property type="entry name" value="TssA-like"/>
</dbReference>
<dbReference type="Proteomes" id="UP000231553">
    <property type="component" value="Unassembled WGS sequence"/>
</dbReference>
<evidence type="ECO:0000313" key="3">
    <source>
        <dbReference type="EMBL" id="PJE33958.1"/>
    </source>
</evidence>
<reference evidence="3 4" key="1">
    <citation type="journal article" date="2018" name="Int. J. Syst. Evol. Microbiol.">
        <title>Pseudooceanicola lipolyticus sp. nov., a marine alphaproteobacterium, reclassification of Oceanicola flagellatus as Pseudooceanicola flagellatus comb. nov. and emended description of the genus Pseudooceanicola.</title>
        <authorList>
            <person name="Huang M.-M."/>
            <person name="Guo L.-L."/>
            <person name="Wu Y.-H."/>
            <person name="Lai Q.-L."/>
            <person name="Shao Z.-Z."/>
            <person name="Wang C.-S."/>
            <person name="Wu M."/>
            <person name="Xu X.-W."/>
        </authorList>
    </citation>
    <scope>NUCLEOTIDE SEQUENCE [LARGE SCALE GENOMIC DNA]</scope>
    <source>
        <strain evidence="3 4">157</strain>
    </source>
</reference>
<feature type="non-terminal residue" evidence="3">
    <location>
        <position position="272"/>
    </location>
</feature>
<gene>
    <name evidence="3" type="ORF">CVM52_24760</name>
</gene>
<sequence length="272" mass="28803">MDPAALLQPRSEEAPSGDNMEYDPVFIEMEAAAQPGREVQLGDEITPAKGVEYVKVAEKAMAVLQGSHDLRAAVFLADALLHAEGLTGFAAVTAYIRGCVEQYWDSCHPELDPDDDDDPTMRINAVQGLCGQPGEAGGPSPVYTSLRRVALSESRGFGSFSLRDIEIADGHIRAPEEMETPPDIGAVTSSFQDTPEAVIAARRGAAQSALADIRAVSAVFDERTPGIGPKLDPLIKLLDQIVKAYGRFAASAETETEAEAPLSNGADPAEPA</sequence>